<dbReference type="FunCoup" id="B3S7C2">
    <property type="interactions" value="262"/>
</dbReference>
<evidence type="ECO:0000256" key="6">
    <source>
        <dbReference type="ARBA" id="ARBA00023136"/>
    </source>
</evidence>
<feature type="transmembrane region" description="Helical" evidence="8">
    <location>
        <begin position="197"/>
        <end position="218"/>
    </location>
</feature>
<dbReference type="Proteomes" id="UP000009022">
    <property type="component" value="Unassembled WGS sequence"/>
</dbReference>
<dbReference type="PROSITE" id="PS00237">
    <property type="entry name" value="G_PROTEIN_RECEP_F1_1"/>
    <property type="match status" value="1"/>
</dbReference>
<dbReference type="STRING" id="10228.B3S7C2"/>
<keyword evidence="6 8" id="KW-0472">Membrane</keyword>
<feature type="transmembrane region" description="Helical" evidence="8">
    <location>
        <begin position="279"/>
        <end position="298"/>
    </location>
</feature>
<dbReference type="InterPro" id="IPR000276">
    <property type="entry name" value="GPCR_Rhodpsn"/>
</dbReference>
<dbReference type="Pfam" id="PF00001">
    <property type="entry name" value="7tm_1"/>
    <property type="match status" value="1"/>
</dbReference>
<dbReference type="Gene3D" id="1.20.1070.10">
    <property type="entry name" value="Rhodopsin 7-helix transmembrane proteins"/>
    <property type="match status" value="1"/>
</dbReference>
<organism evidence="10 11">
    <name type="scientific">Trichoplax adhaerens</name>
    <name type="common">Trichoplax reptans</name>
    <dbReference type="NCBI Taxonomy" id="10228"/>
    <lineage>
        <taxon>Eukaryota</taxon>
        <taxon>Metazoa</taxon>
        <taxon>Placozoa</taxon>
        <taxon>Uniplacotomia</taxon>
        <taxon>Trichoplacea</taxon>
        <taxon>Trichoplacidae</taxon>
        <taxon>Trichoplax</taxon>
    </lineage>
</organism>
<evidence type="ECO:0000313" key="11">
    <source>
        <dbReference type="Proteomes" id="UP000009022"/>
    </source>
</evidence>
<feature type="transmembrane region" description="Helical" evidence="8">
    <location>
        <begin position="20"/>
        <end position="38"/>
    </location>
</feature>
<evidence type="ECO:0000313" key="10">
    <source>
        <dbReference type="EMBL" id="EDV21461.1"/>
    </source>
</evidence>
<dbReference type="HOGENOM" id="CLU_006130_0_1_1"/>
<evidence type="ECO:0000256" key="5">
    <source>
        <dbReference type="ARBA" id="ARBA00022989"/>
    </source>
</evidence>
<dbReference type="EMBL" id="DS985253">
    <property type="protein sequence ID" value="EDV21461.1"/>
    <property type="molecule type" value="Genomic_DNA"/>
</dbReference>
<dbReference type="GO" id="GO:0009755">
    <property type="term" value="P:hormone-mediated signaling pathway"/>
    <property type="evidence" value="ECO:0000318"/>
    <property type="project" value="GO_Central"/>
</dbReference>
<protein>
    <recommendedName>
        <fullName evidence="9">G-protein coupled receptors family 1 profile domain-containing protein</fullName>
    </recommendedName>
</protein>
<keyword evidence="7" id="KW-0675">Receptor</keyword>
<dbReference type="eggNOG" id="KOG2087">
    <property type="taxonomic scope" value="Eukaryota"/>
</dbReference>
<dbReference type="GeneID" id="6757274"/>
<comment type="similarity">
    <text evidence="7">Belongs to the G-protein coupled receptor 1 family.</text>
</comment>
<evidence type="ECO:0000256" key="7">
    <source>
        <dbReference type="RuleBase" id="RU000688"/>
    </source>
</evidence>
<keyword evidence="7" id="KW-0297">G-protein coupled receptor</keyword>
<keyword evidence="5 8" id="KW-1133">Transmembrane helix</keyword>
<dbReference type="InParanoid" id="B3S7C2"/>
<evidence type="ECO:0000256" key="2">
    <source>
        <dbReference type="ARBA" id="ARBA00022614"/>
    </source>
</evidence>
<evidence type="ECO:0000256" key="3">
    <source>
        <dbReference type="ARBA" id="ARBA00022692"/>
    </source>
</evidence>
<dbReference type="GO" id="GO:0008528">
    <property type="term" value="F:G protein-coupled peptide receptor activity"/>
    <property type="evidence" value="ECO:0000318"/>
    <property type="project" value="GO_Central"/>
</dbReference>
<keyword evidence="4" id="KW-0677">Repeat</keyword>
<dbReference type="OMA" id="RITGMMS"/>
<dbReference type="CDD" id="cd14980">
    <property type="entry name" value="7tmA_Glycoprotein_LRR_R-like"/>
    <property type="match status" value="1"/>
</dbReference>
<keyword evidence="11" id="KW-1185">Reference proteome</keyword>
<keyword evidence="7" id="KW-0807">Transducer</keyword>
<dbReference type="PRINTS" id="PR00237">
    <property type="entry name" value="GPCRRHODOPSN"/>
</dbReference>
<evidence type="ECO:0000256" key="1">
    <source>
        <dbReference type="ARBA" id="ARBA00004370"/>
    </source>
</evidence>
<keyword evidence="3 7" id="KW-0812">Transmembrane</keyword>
<reference evidence="10 11" key="1">
    <citation type="journal article" date="2008" name="Nature">
        <title>The Trichoplax genome and the nature of placozoans.</title>
        <authorList>
            <person name="Srivastava M."/>
            <person name="Begovic E."/>
            <person name="Chapman J."/>
            <person name="Putnam N.H."/>
            <person name="Hellsten U."/>
            <person name="Kawashima T."/>
            <person name="Kuo A."/>
            <person name="Mitros T."/>
            <person name="Salamov A."/>
            <person name="Carpenter M.L."/>
            <person name="Signorovitch A.Y."/>
            <person name="Moreno M.A."/>
            <person name="Kamm K."/>
            <person name="Grimwood J."/>
            <person name="Schmutz J."/>
            <person name="Shapiro H."/>
            <person name="Grigoriev I.V."/>
            <person name="Buss L.W."/>
            <person name="Schierwater B."/>
            <person name="Dellaporta S.L."/>
            <person name="Rokhsar D.S."/>
        </authorList>
    </citation>
    <scope>NUCLEOTIDE SEQUENCE [LARGE SCALE GENOMIC DNA]</scope>
    <source>
        <strain evidence="10 11">Grell-BS-1999</strain>
    </source>
</reference>
<dbReference type="GO" id="GO:0007189">
    <property type="term" value="P:adenylate cyclase-activating G protein-coupled receptor signaling pathway"/>
    <property type="evidence" value="ECO:0000318"/>
    <property type="project" value="GO_Central"/>
</dbReference>
<dbReference type="GO" id="GO:0005886">
    <property type="term" value="C:plasma membrane"/>
    <property type="evidence" value="ECO:0000318"/>
    <property type="project" value="GO_Central"/>
</dbReference>
<dbReference type="KEGG" id="tad:TRIADDRAFT_30238"/>
<dbReference type="OrthoDB" id="9863803at2759"/>
<feature type="transmembrane region" description="Helical" evidence="8">
    <location>
        <begin position="116"/>
        <end position="137"/>
    </location>
</feature>
<feature type="domain" description="G-protein coupled receptors family 1 profile" evidence="9">
    <location>
        <begin position="32"/>
        <end position="303"/>
    </location>
</feature>
<dbReference type="FunFam" id="1.20.1070.10:FF:000353">
    <property type="entry name" value="G-protein coupled receptor GRL101-like protein"/>
    <property type="match status" value="1"/>
</dbReference>
<name>B3S7C2_TRIAD</name>
<evidence type="ECO:0000259" key="9">
    <source>
        <dbReference type="PROSITE" id="PS50262"/>
    </source>
</evidence>
<dbReference type="AlphaFoldDB" id="B3S7C2"/>
<proteinExistence type="inferred from homology"/>
<sequence>MISDTLSSCQHLLAHVSLQFFIWLVGILAFWGNIFVIVRNLRIIRAEKRNHKDDNVNLFLINNLAISDFIMSIYLFIIGFANLVYSNQGLYGIRSEKWLRHPLCAVSCTLMTTSSIVSVFLMVVISIDRFITIVYGLEGKKLSRFYSRLIIGIIWLGGFTFALIPSLFSINQPGNKRLYTFNSMCMPSNYENPDYRVWMIAYIVSTIIAWIITCSLYIRLFIYIRDTGKAVTQATNRKAKARKDKMIALRLFIILITDLISWVPYYIVNFAGFASSDGVDVITLQFIGIFALPINSALNPYLYTFTSTAVIKGLFIRPATRVTYTNRTRQQKDVSK</sequence>
<dbReference type="PhylomeDB" id="B3S7C2"/>
<dbReference type="PANTHER" id="PTHR24372">
    <property type="entry name" value="GLYCOPROTEIN HORMONE RECEPTOR"/>
    <property type="match status" value="1"/>
</dbReference>
<keyword evidence="2" id="KW-0433">Leucine-rich repeat</keyword>
<dbReference type="RefSeq" id="XP_002116061.1">
    <property type="nucleotide sequence ID" value="XM_002116025.1"/>
</dbReference>
<feature type="transmembrane region" description="Helical" evidence="8">
    <location>
        <begin position="149"/>
        <end position="170"/>
    </location>
</feature>
<feature type="transmembrane region" description="Helical" evidence="8">
    <location>
        <begin position="247"/>
        <end position="267"/>
    </location>
</feature>
<dbReference type="CTD" id="6757274"/>
<gene>
    <name evidence="10" type="ORF">TRIADDRAFT_30238</name>
</gene>
<comment type="subcellular location">
    <subcellularLocation>
        <location evidence="1">Membrane</location>
    </subcellularLocation>
</comment>
<accession>B3S7C2</accession>
<dbReference type="SUPFAM" id="SSF81321">
    <property type="entry name" value="Family A G protein-coupled receptor-like"/>
    <property type="match status" value="1"/>
</dbReference>
<dbReference type="PROSITE" id="PS50262">
    <property type="entry name" value="G_PROTEIN_RECEP_F1_2"/>
    <property type="match status" value="1"/>
</dbReference>
<dbReference type="PANTHER" id="PTHR24372:SF77">
    <property type="entry name" value="G-PROTEIN COUPLED RECEPTORS FAMILY 1 PROFILE DOMAIN-CONTAINING PROTEIN"/>
    <property type="match status" value="1"/>
</dbReference>
<evidence type="ECO:0000256" key="4">
    <source>
        <dbReference type="ARBA" id="ARBA00022737"/>
    </source>
</evidence>
<feature type="transmembrane region" description="Helical" evidence="8">
    <location>
        <begin position="59"/>
        <end position="85"/>
    </location>
</feature>
<evidence type="ECO:0000256" key="8">
    <source>
        <dbReference type="SAM" id="Phobius"/>
    </source>
</evidence>
<dbReference type="InterPro" id="IPR017452">
    <property type="entry name" value="GPCR_Rhodpsn_7TM"/>
</dbReference>